<gene>
    <name evidence="1" type="ORF">F2Q70_00036728</name>
</gene>
<comment type="caution">
    <text evidence="1">The sequence shown here is derived from an EMBL/GenBank/DDBJ whole genome shotgun (WGS) entry which is preliminary data.</text>
</comment>
<dbReference type="EMBL" id="QGKY02000246">
    <property type="protein sequence ID" value="KAF2583608.1"/>
    <property type="molecule type" value="Genomic_DNA"/>
</dbReference>
<name>A0A8S9JPK2_BRACR</name>
<organism evidence="1">
    <name type="scientific">Brassica cretica</name>
    <name type="common">Mustard</name>
    <dbReference type="NCBI Taxonomy" id="69181"/>
    <lineage>
        <taxon>Eukaryota</taxon>
        <taxon>Viridiplantae</taxon>
        <taxon>Streptophyta</taxon>
        <taxon>Embryophyta</taxon>
        <taxon>Tracheophyta</taxon>
        <taxon>Spermatophyta</taxon>
        <taxon>Magnoliopsida</taxon>
        <taxon>eudicotyledons</taxon>
        <taxon>Gunneridae</taxon>
        <taxon>Pentapetalae</taxon>
        <taxon>rosids</taxon>
        <taxon>malvids</taxon>
        <taxon>Brassicales</taxon>
        <taxon>Brassicaceae</taxon>
        <taxon>Brassiceae</taxon>
        <taxon>Brassica</taxon>
    </lineage>
</organism>
<protein>
    <submittedName>
        <fullName evidence="1">Uncharacterized protein</fullName>
    </submittedName>
</protein>
<sequence length="184" mass="21921">MAANSTIRLPIGLWIIHHKFPGMASTHEKCCLDLLGQSRAPSFPYFSDWKLDYQSDLKPKETAIRGGIQERLIRKFPETNWRTVRMMTQTIKFYEEYFDHDLGRDEDEDERHYARIRMLKKRKRKLKGSEKGIVHDNDDVISRENHKMAAQQAGYEAQRRLNQQMMEMMQRMYPNEVFPNVQDP</sequence>
<evidence type="ECO:0000313" key="1">
    <source>
        <dbReference type="EMBL" id="KAF2583608.1"/>
    </source>
</evidence>
<accession>A0A8S9JPK2</accession>
<proteinExistence type="predicted"/>
<dbReference type="AlphaFoldDB" id="A0A8S9JPK2"/>
<reference evidence="1" key="1">
    <citation type="submission" date="2019-12" db="EMBL/GenBank/DDBJ databases">
        <title>Genome sequencing and annotation of Brassica cretica.</title>
        <authorList>
            <person name="Studholme D.J."/>
            <person name="Sarris P.F."/>
        </authorList>
    </citation>
    <scope>NUCLEOTIDE SEQUENCE</scope>
    <source>
        <strain evidence="1">PFS-102/07</strain>
        <tissue evidence="1">Leaf</tissue>
    </source>
</reference>